<comment type="caution">
    <text evidence="4">The sequence shown here is derived from an EMBL/GenBank/DDBJ whole genome shotgun (WGS) entry which is preliminary data.</text>
</comment>
<dbReference type="PANTHER" id="PTHR35841">
    <property type="entry name" value="PHOSPHONATES-BINDING PERIPLASMIC PROTEIN"/>
    <property type="match status" value="1"/>
</dbReference>
<keyword evidence="2 3" id="KW-0732">Signal</keyword>
<dbReference type="Gene3D" id="3.40.190.10">
    <property type="entry name" value="Periplasmic binding protein-like II"/>
    <property type="match status" value="2"/>
</dbReference>
<evidence type="ECO:0000256" key="1">
    <source>
        <dbReference type="ARBA" id="ARBA00007162"/>
    </source>
</evidence>
<gene>
    <name evidence="4" type="ORF">J2S00_002662</name>
</gene>
<evidence type="ECO:0000256" key="3">
    <source>
        <dbReference type="SAM" id="SignalP"/>
    </source>
</evidence>
<dbReference type="PANTHER" id="PTHR35841:SF1">
    <property type="entry name" value="PHOSPHONATES-BINDING PERIPLASMIC PROTEIN"/>
    <property type="match status" value="1"/>
</dbReference>
<organism evidence="4 5">
    <name type="scientific">Caldalkalibacillus uzonensis</name>
    <dbReference type="NCBI Taxonomy" id="353224"/>
    <lineage>
        <taxon>Bacteria</taxon>
        <taxon>Bacillati</taxon>
        <taxon>Bacillota</taxon>
        <taxon>Bacilli</taxon>
        <taxon>Bacillales</taxon>
        <taxon>Bacillaceae</taxon>
        <taxon>Caldalkalibacillus</taxon>
    </lineage>
</organism>
<name>A0ABU0CU46_9BACI</name>
<comment type="similarity">
    <text evidence="1">Belongs to the phosphate/phosphite/phosphonate binding protein family.</text>
</comment>
<dbReference type="RefSeq" id="WP_307340493.1">
    <property type="nucleotide sequence ID" value="NZ_JAUSUQ010000009.1"/>
</dbReference>
<keyword evidence="5" id="KW-1185">Reference proteome</keyword>
<feature type="signal peptide" evidence="3">
    <location>
        <begin position="1"/>
        <end position="22"/>
    </location>
</feature>
<feature type="chain" id="PRO_5046942805" evidence="3">
    <location>
        <begin position="23"/>
        <end position="310"/>
    </location>
</feature>
<sequence length="310" mass="34534">MKHRVAIILFAFILLLTACGTANEQAVPNNEEVPEGEGDDAAADTSFEVFKIGVIPALTEGDYEVPMQKLEAILDEALPYDVEIEVYPDYNAVVEALNFHHIQMAYLGPSTYVIANERSGAQAIVTQLIDGKPYYHSYIITHVDAPWDTLDELVADAANVSFAFGDINSTSGSLVPSVELKERGVFEDENNHQFKDVRYLGSHDATGQAVQNKHVDAGAIDSAYFNTLIKQGKLDEDQFKVIWESEPLYQYPWAVSAEVDEELIQLIQDTFVNIDDEEILRGFGATGFTTTSDEHYDEIRKVMRETGKLD</sequence>
<dbReference type="SUPFAM" id="SSF53850">
    <property type="entry name" value="Periplasmic binding protein-like II"/>
    <property type="match status" value="1"/>
</dbReference>
<dbReference type="Pfam" id="PF12974">
    <property type="entry name" value="Phosphonate-bd"/>
    <property type="match status" value="1"/>
</dbReference>
<proteinExistence type="inferred from homology"/>
<evidence type="ECO:0000256" key="2">
    <source>
        <dbReference type="ARBA" id="ARBA00022729"/>
    </source>
</evidence>
<reference evidence="4 5" key="1">
    <citation type="submission" date="2023-07" db="EMBL/GenBank/DDBJ databases">
        <title>Genomic Encyclopedia of Type Strains, Phase IV (KMG-IV): sequencing the most valuable type-strain genomes for metagenomic binning, comparative biology and taxonomic classification.</title>
        <authorList>
            <person name="Goeker M."/>
        </authorList>
    </citation>
    <scope>NUCLEOTIDE SEQUENCE [LARGE SCALE GENOMIC DNA]</scope>
    <source>
        <strain evidence="4 5">DSM 17740</strain>
    </source>
</reference>
<dbReference type="EMBL" id="JAUSUQ010000009">
    <property type="protein sequence ID" value="MDQ0339869.1"/>
    <property type="molecule type" value="Genomic_DNA"/>
</dbReference>
<dbReference type="PROSITE" id="PS51257">
    <property type="entry name" value="PROKAR_LIPOPROTEIN"/>
    <property type="match status" value="1"/>
</dbReference>
<dbReference type="InterPro" id="IPR005770">
    <property type="entry name" value="PhnD"/>
</dbReference>
<evidence type="ECO:0000313" key="5">
    <source>
        <dbReference type="Proteomes" id="UP001232445"/>
    </source>
</evidence>
<protein>
    <submittedName>
        <fullName evidence="4">Phosphonate transport system substrate-binding protein</fullName>
    </submittedName>
</protein>
<accession>A0ABU0CU46</accession>
<dbReference type="Proteomes" id="UP001232445">
    <property type="component" value="Unassembled WGS sequence"/>
</dbReference>
<evidence type="ECO:0000313" key="4">
    <source>
        <dbReference type="EMBL" id="MDQ0339869.1"/>
    </source>
</evidence>
<dbReference type="NCBIfam" id="TIGR01098">
    <property type="entry name" value="3A0109s03R"/>
    <property type="match status" value="1"/>
</dbReference>